<organism evidence="2 3">
    <name type="scientific">Friedmanniomyces endolithicus</name>
    <dbReference type="NCBI Taxonomy" id="329885"/>
    <lineage>
        <taxon>Eukaryota</taxon>
        <taxon>Fungi</taxon>
        <taxon>Dikarya</taxon>
        <taxon>Ascomycota</taxon>
        <taxon>Pezizomycotina</taxon>
        <taxon>Dothideomycetes</taxon>
        <taxon>Dothideomycetidae</taxon>
        <taxon>Mycosphaerellales</taxon>
        <taxon>Teratosphaeriaceae</taxon>
        <taxon>Friedmanniomyces</taxon>
    </lineage>
</organism>
<feature type="compositionally biased region" description="Polar residues" evidence="1">
    <location>
        <begin position="7"/>
        <end position="21"/>
    </location>
</feature>
<comment type="caution">
    <text evidence="2">The sequence shown here is derived from an EMBL/GenBank/DDBJ whole genome shotgun (WGS) entry which is preliminary data.</text>
</comment>
<dbReference type="Proteomes" id="UP001175353">
    <property type="component" value="Unassembled WGS sequence"/>
</dbReference>
<evidence type="ECO:0000313" key="2">
    <source>
        <dbReference type="EMBL" id="KAK0969132.1"/>
    </source>
</evidence>
<feature type="compositionally biased region" description="Polar residues" evidence="1">
    <location>
        <begin position="205"/>
        <end position="214"/>
    </location>
</feature>
<proteinExistence type="predicted"/>
<dbReference type="AlphaFoldDB" id="A0AAN6K808"/>
<feature type="compositionally biased region" description="Low complexity" evidence="1">
    <location>
        <begin position="186"/>
        <end position="197"/>
    </location>
</feature>
<feature type="region of interest" description="Disordered" evidence="1">
    <location>
        <begin position="186"/>
        <end position="222"/>
    </location>
</feature>
<name>A0AAN6K808_9PEZI</name>
<feature type="compositionally biased region" description="Polar residues" evidence="1">
    <location>
        <begin position="55"/>
        <end position="64"/>
    </location>
</feature>
<protein>
    <submittedName>
        <fullName evidence="2">Uncharacterized protein</fullName>
    </submittedName>
</protein>
<evidence type="ECO:0000256" key="1">
    <source>
        <dbReference type="SAM" id="MobiDB-lite"/>
    </source>
</evidence>
<sequence length="222" mass="23908">MPPPSFRPTSHQQSTGSQATREYSAYPSRADTEYATRAERRAGARASADDYPYASQRTPPTYSDSAFRYEPTQRQDHAKHAARAAGRAVARACAYDLMDFIPGNPSRGSSASSGYVPGLSSSESTTSSRSSDRYASIRSASTAFEAGNDYPTPASLRRSATPASMIPMSGPHDYLDPFVYLRIDSSRSSSSLALSDRSSGRRENSTTGYTQPSSGRGGTFSY</sequence>
<evidence type="ECO:0000313" key="3">
    <source>
        <dbReference type="Proteomes" id="UP001175353"/>
    </source>
</evidence>
<feature type="compositionally biased region" description="Low complexity" evidence="1">
    <location>
        <begin position="120"/>
        <end position="141"/>
    </location>
</feature>
<reference evidence="2" key="1">
    <citation type="submission" date="2023-06" db="EMBL/GenBank/DDBJ databases">
        <title>Black Yeasts Isolated from many extreme environments.</title>
        <authorList>
            <person name="Coleine C."/>
            <person name="Stajich J.E."/>
            <person name="Selbmann L."/>
        </authorList>
    </citation>
    <scope>NUCLEOTIDE SEQUENCE</scope>
    <source>
        <strain evidence="2">CCFEE 5200</strain>
    </source>
</reference>
<feature type="region of interest" description="Disordered" evidence="1">
    <location>
        <begin position="1"/>
        <end position="83"/>
    </location>
</feature>
<dbReference type="EMBL" id="JAUJLE010000200">
    <property type="protein sequence ID" value="KAK0969132.1"/>
    <property type="molecule type" value="Genomic_DNA"/>
</dbReference>
<feature type="compositionally biased region" description="Basic and acidic residues" evidence="1">
    <location>
        <begin position="30"/>
        <end position="42"/>
    </location>
</feature>
<keyword evidence="3" id="KW-1185">Reference proteome</keyword>
<feature type="region of interest" description="Disordered" evidence="1">
    <location>
        <begin position="105"/>
        <end position="168"/>
    </location>
</feature>
<gene>
    <name evidence="2" type="ORF">LTR91_016459</name>
</gene>
<accession>A0AAN6K808</accession>